<dbReference type="RefSeq" id="WP_238181872.1">
    <property type="nucleotide sequence ID" value="NZ_BPRB01000072.1"/>
</dbReference>
<reference evidence="1" key="2">
    <citation type="submission" date="2021-08" db="EMBL/GenBank/DDBJ databases">
        <authorList>
            <person name="Tani A."/>
            <person name="Ola A."/>
            <person name="Ogura Y."/>
            <person name="Katsura K."/>
            <person name="Hayashi T."/>
        </authorList>
    </citation>
    <scope>NUCLEOTIDE SEQUENCE</scope>
    <source>
        <strain evidence="1">DSM 23632</strain>
    </source>
</reference>
<name>A0ABQ4U0A9_9HYPH</name>
<organism evidence="1 2">
    <name type="scientific">Methylobacterium trifolii</name>
    <dbReference type="NCBI Taxonomy" id="1003092"/>
    <lineage>
        <taxon>Bacteria</taxon>
        <taxon>Pseudomonadati</taxon>
        <taxon>Pseudomonadota</taxon>
        <taxon>Alphaproteobacteria</taxon>
        <taxon>Hyphomicrobiales</taxon>
        <taxon>Methylobacteriaceae</taxon>
        <taxon>Methylobacterium</taxon>
    </lineage>
</organism>
<dbReference type="Proteomes" id="UP001055057">
    <property type="component" value="Unassembled WGS sequence"/>
</dbReference>
<dbReference type="EMBL" id="BPRB01000072">
    <property type="protein sequence ID" value="GJE59285.1"/>
    <property type="molecule type" value="Genomic_DNA"/>
</dbReference>
<comment type="caution">
    <text evidence="1">The sequence shown here is derived from an EMBL/GenBank/DDBJ whole genome shotgun (WGS) entry which is preliminary data.</text>
</comment>
<evidence type="ECO:0000313" key="2">
    <source>
        <dbReference type="Proteomes" id="UP001055057"/>
    </source>
</evidence>
<keyword evidence="2" id="KW-1185">Reference proteome</keyword>
<reference evidence="1" key="1">
    <citation type="journal article" date="2021" name="Front. Microbiol.">
        <title>Comprehensive Comparative Genomics and Phenotyping of Methylobacterium Species.</title>
        <authorList>
            <person name="Alessa O."/>
            <person name="Ogura Y."/>
            <person name="Fujitani Y."/>
            <person name="Takami H."/>
            <person name="Hayashi T."/>
            <person name="Sahin N."/>
            <person name="Tani A."/>
        </authorList>
    </citation>
    <scope>NUCLEOTIDE SEQUENCE</scope>
    <source>
        <strain evidence="1">DSM 23632</strain>
    </source>
</reference>
<protein>
    <submittedName>
        <fullName evidence="1">Uncharacterized protein</fullName>
    </submittedName>
</protein>
<gene>
    <name evidence="1" type="ORF">MPOCJGCO_1373</name>
</gene>
<accession>A0ABQ4U0A9</accession>
<dbReference type="Pfam" id="PF17375">
    <property type="entry name" value="DUF5397"/>
    <property type="match status" value="1"/>
</dbReference>
<sequence>MAHRESPAQPEPRSLVGTWRRFGEVGPAYEVVGISDASPKGDLLMRVRVLETGEELDYRLGDILADPTER</sequence>
<proteinExistence type="predicted"/>
<dbReference type="InterPro" id="IPR035335">
    <property type="entry name" value="DUF5397"/>
</dbReference>
<evidence type="ECO:0000313" key="1">
    <source>
        <dbReference type="EMBL" id="GJE59285.1"/>
    </source>
</evidence>